<proteinExistence type="predicted"/>
<evidence type="ECO:0000259" key="1">
    <source>
        <dbReference type="Pfam" id="PF00535"/>
    </source>
</evidence>
<dbReference type="InterPro" id="IPR001173">
    <property type="entry name" value="Glyco_trans_2-like"/>
</dbReference>
<sequence length="303" mass="33797">MPMLQLSVAVFAYNEENGIGACLDAIGACAQEAQVTVHVLVNGCTDGTEAAVNAYKPVGFAVIPVVLQRGDKANAWNHYVHEVAPLEAAAHVFTDGDCRMVPGTLRGFLQAFENNPEAMGCAALPVSGRSQTEFRAKLAVGREMAGNLYALRGEAVRRFREAGVRLPFGMFGEDGLVTMLVKHDLDPRSPRREERVAVSEEGGFAFKPLSPFSLRDLKTYRNRKMRYAVRRQQANMLYPLLFERGVSAMPEHVVDLYRACHASMERGWNGLSTYFDWKARRRIERDLRADDSVKQAERAHLYS</sequence>
<dbReference type="CDD" id="cd00761">
    <property type="entry name" value="Glyco_tranf_GTA_type"/>
    <property type="match status" value="1"/>
</dbReference>
<organism evidence="2 3">
    <name type="scientific">Sabulicella glaciei</name>
    <dbReference type="NCBI Taxonomy" id="2984948"/>
    <lineage>
        <taxon>Bacteria</taxon>
        <taxon>Pseudomonadati</taxon>
        <taxon>Pseudomonadota</taxon>
        <taxon>Alphaproteobacteria</taxon>
        <taxon>Acetobacterales</taxon>
        <taxon>Acetobacteraceae</taxon>
        <taxon>Sabulicella</taxon>
    </lineage>
</organism>
<keyword evidence="3" id="KW-1185">Reference proteome</keyword>
<dbReference type="Pfam" id="PF00535">
    <property type="entry name" value="Glycos_transf_2"/>
    <property type="match status" value="1"/>
</dbReference>
<comment type="caution">
    <text evidence="2">The sequence shown here is derived from an EMBL/GenBank/DDBJ whole genome shotgun (WGS) entry which is preliminary data.</text>
</comment>
<protein>
    <submittedName>
        <fullName evidence="2">Glycosyltransferase family 2 protein</fullName>
    </submittedName>
</protein>
<dbReference type="SUPFAM" id="SSF53448">
    <property type="entry name" value="Nucleotide-diphospho-sugar transferases"/>
    <property type="match status" value="1"/>
</dbReference>
<dbReference type="Proteomes" id="UP001526430">
    <property type="component" value="Unassembled WGS sequence"/>
</dbReference>
<reference evidence="2 3" key="1">
    <citation type="submission" date="2022-10" db="EMBL/GenBank/DDBJ databases">
        <title>Roseococcus glaciei nov., sp. nov., isolated from glacier.</title>
        <authorList>
            <person name="Liu Q."/>
            <person name="Xin Y.-H."/>
        </authorList>
    </citation>
    <scope>NUCLEOTIDE SEQUENCE [LARGE SCALE GENOMIC DNA]</scope>
    <source>
        <strain evidence="2 3">MDT2-1-1</strain>
    </source>
</reference>
<gene>
    <name evidence="2" type="ORF">OF850_04065</name>
</gene>
<dbReference type="RefSeq" id="WP_301588522.1">
    <property type="nucleotide sequence ID" value="NZ_JAPFQI010000001.1"/>
</dbReference>
<evidence type="ECO:0000313" key="2">
    <source>
        <dbReference type="EMBL" id="MCW8084792.1"/>
    </source>
</evidence>
<feature type="domain" description="Glycosyltransferase 2-like" evidence="1">
    <location>
        <begin position="7"/>
        <end position="139"/>
    </location>
</feature>
<evidence type="ECO:0000313" key="3">
    <source>
        <dbReference type="Proteomes" id="UP001526430"/>
    </source>
</evidence>
<dbReference type="Gene3D" id="3.90.550.10">
    <property type="entry name" value="Spore Coat Polysaccharide Biosynthesis Protein SpsA, Chain A"/>
    <property type="match status" value="1"/>
</dbReference>
<dbReference type="EMBL" id="JAPFQI010000001">
    <property type="protein sequence ID" value="MCW8084792.1"/>
    <property type="molecule type" value="Genomic_DNA"/>
</dbReference>
<accession>A0ABT3NRK5</accession>
<dbReference type="InterPro" id="IPR029044">
    <property type="entry name" value="Nucleotide-diphossugar_trans"/>
</dbReference>
<name>A0ABT3NRK5_9PROT</name>